<gene>
    <name evidence="1" type="primary">glpP1</name>
    <name evidence="1" type="ordered locus">Awo_c12760</name>
</gene>
<name>H6LE17_ACEWD</name>
<dbReference type="KEGG" id="awo:Awo_c12760"/>
<dbReference type="Proteomes" id="UP000007177">
    <property type="component" value="Chromosome"/>
</dbReference>
<dbReference type="GO" id="GO:0001072">
    <property type="term" value="F:transcription antitermination factor activity, RNA binding"/>
    <property type="evidence" value="ECO:0007669"/>
    <property type="project" value="TreeGrafter"/>
</dbReference>
<evidence type="ECO:0000313" key="1">
    <source>
        <dbReference type="EMBL" id="AFA48060.1"/>
    </source>
</evidence>
<reference evidence="1 2" key="2">
    <citation type="journal article" date="2012" name="PLoS ONE">
        <title>An ancient pathway combining carbon dioxide fixation with the generation and utilization of a sodium ion gradient for ATP synthesis.</title>
        <authorList>
            <person name="Poehlein A."/>
            <person name="Schmidt S."/>
            <person name="Kaster A.K."/>
            <person name="Goenrich M."/>
            <person name="Vollmers J."/>
            <person name="Thurmer A."/>
            <person name="Bertsch J."/>
            <person name="Schuchmann K."/>
            <person name="Voigt B."/>
            <person name="Hecker M."/>
            <person name="Daniel R."/>
            <person name="Thauer R.K."/>
            <person name="Gottschalk G."/>
            <person name="Muller V."/>
        </authorList>
    </citation>
    <scope>NUCLEOTIDE SEQUENCE [LARGE SCALE GENOMIC DNA]</scope>
    <source>
        <strain evidence="2">ATCC 29683 / DSM 1030 / JCM 2381 / KCTC 1655 / WB1</strain>
    </source>
</reference>
<evidence type="ECO:0000313" key="2">
    <source>
        <dbReference type="Proteomes" id="UP000007177"/>
    </source>
</evidence>
<dbReference type="AlphaFoldDB" id="H6LE17"/>
<dbReference type="PIRSF" id="PIRSF016897">
    <property type="entry name" value="GlpP"/>
    <property type="match status" value="1"/>
</dbReference>
<keyword evidence="2" id="KW-1185">Reference proteome</keyword>
<dbReference type="GO" id="GO:0006071">
    <property type="term" value="P:glycerol metabolic process"/>
    <property type="evidence" value="ECO:0007669"/>
    <property type="project" value="InterPro"/>
</dbReference>
<reference evidence="2" key="1">
    <citation type="submission" date="2011-07" db="EMBL/GenBank/DDBJ databases">
        <title>Complete genome sequence of Acetobacterium woodii.</title>
        <authorList>
            <person name="Poehlein A."/>
            <person name="Schmidt S."/>
            <person name="Kaster A.-K."/>
            <person name="Goenrich M."/>
            <person name="Vollmers J."/>
            <person name="Thuermer A."/>
            <person name="Gottschalk G."/>
            <person name="Thauer R.K."/>
            <person name="Daniel R."/>
            <person name="Mueller V."/>
        </authorList>
    </citation>
    <scope>NUCLEOTIDE SEQUENCE [LARGE SCALE GENOMIC DNA]</scope>
    <source>
        <strain evidence="2">ATCC 29683 / DSM 1030 / JCM 2381 / KCTC 1655 / WB1</strain>
    </source>
</reference>
<organism evidence="1 2">
    <name type="scientific">Acetobacterium woodii (strain ATCC 29683 / DSM 1030 / JCM 2381 / KCTC 1655 / WB1)</name>
    <dbReference type="NCBI Taxonomy" id="931626"/>
    <lineage>
        <taxon>Bacteria</taxon>
        <taxon>Bacillati</taxon>
        <taxon>Bacillota</taxon>
        <taxon>Clostridia</taxon>
        <taxon>Eubacteriales</taxon>
        <taxon>Eubacteriaceae</taxon>
        <taxon>Acetobacterium</taxon>
    </lineage>
</organism>
<dbReference type="Gene3D" id="3.20.20.70">
    <property type="entry name" value="Aldolase class I"/>
    <property type="match status" value="1"/>
</dbReference>
<dbReference type="InterPro" id="IPR013785">
    <property type="entry name" value="Aldolase_TIM"/>
</dbReference>
<proteinExistence type="predicted"/>
<accession>H6LE17</accession>
<dbReference type="Pfam" id="PF04309">
    <property type="entry name" value="G3P_antiterm"/>
    <property type="match status" value="1"/>
</dbReference>
<dbReference type="HOGENOM" id="CLU_111516_0_1_9"/>
<dbReference type="PANTHER" id="PTHR35787">
    <property type="entry name" value="GLYCEROL UPTAKE OPERON ANTITERMINATOR REGULATORY PROTEIN"/>
    <property type="match status" value="1"/>
</dbReference>
<sequence length="211" mass="23879">MIQIGRRLMSTRKCLLMFQENPIIVAVRNPKDIYDALQSKSQIIFLLTGNVFNLKKMVELCTKADKYVFTHLDLIKGYSQDNYFIKYLKDEINPTGIITTKNNIITRAKQEGLMTVQRLFLLDSSAMDISINSAKKIRPDAIEILPGLVPKLITAVKKEVNIPIVTGGFIETEEEVRSCLAAGAISASTSHKPLWDKIQLIRDEQKLLLQE</sequence>
<dbReference type="EMBL" id="CP002987">
    <property type="protein sequence ID" value="AFA48060.1"/>
    <property type="molecule type" value="Genomic_DNA"/>
</dbReference>
<dbReference type="eggNOG" id="COG1954">
    <property type="taxonomic scope" value="Bacteria"/>
</dbReference>
<dbReference type="InterPro" id="IPR006699">
    <property type="entry name" value="GlpP"/>
</dbReference>
<dbReference type="SUPFAM" id="SSF110391">
    <property type="entry name" value="GlpP-like"/>
    <property type="match status" value="1"/>
</dbReference>
<dbReference type="GO" id="GO:0045893">
    <property type="term" value="P:positive regulation of DNA-templated transcription"/>
    <property type="evidence" value="ECO:0007669"/>
    <property type="project" value="TreeGrafter"/>
</dbReference>
<dbReference type="STRING" id="931626.Awo_c12760"/>
<protein>
    <submittedName>
        <fullName evidence="1">Glycerol-3-phosphate responsive antiterminator GlpP1</fullName>
    </submittedName>
</protein>
<dbReference type="PANTHER" id="PTHR35787:SF1">
    <property type="entry name" value="GLYCEROL UPTAKE OPERON ANTITERMINATOR REGULATORY PROTEIN"/>
    <property type="match status" value="1"/>
</dbReference>